<dbReference type="Pfam" id="PF20237">
    <property type="entry name" value="DUF6594"/>
    <property type="match status" value="1"/>
</dbReference>
<feature type="domain" description="DUF6594" evidence="3">
    <location>
        <begin position="123"/>
        <end position="212"/>
    </location>
</feature>
<evidence type="ECO:0000256" key="2">
    <source>
        <dbReference type="SAM" id="Phobius"/>
    </source>
</evidence>
<sequence length="221" mass="23832">MDSDQVKAEKAESGSMHQSISMPDLTDPPKDEQADVPADTLPEPVPGPAKDSSINSWPVVPHALARYAKQAFFISPLPLKVTPKASKTTLDKKKTPSNEVVVFQTTGITKQATASTTKSDATEAELEHDLRVEEKRRRQEFPRRLLTAAIGGIFVIVPMHTSQVVMSLGRTMAKCLITSTVAILLFGFMLAWSSTSDEAGIFIATAGYAAFLAVFVAVGND</sequence>
<name>A0ABR1T7D8_9PEZI</name>
<dbReference type="EMBL" id="JAQQWK010000005">
    <property type="protein sequence ID" value="KAK8041870.1"/>
    <property type="molecule type" value="Genomic_DNA"/>
</dbReference>
<feature type="transmembrane region" description="Helical" evidence="2">
    <location>
        <begin position="145"/>
        <end position="165"/>
    </location>
</feature>
<keyword evidence="5" id="KW-1185">Reference proteome</keyword>
<proteinExistence type="predicted"/>
<evidence type="ECO:0000256" key="1">
    <source>
        <dbReference type="SAM" id="MobiDB-lite"/>
    </source>
</evidence>
<feature type="region of interest" description="Disordered" evidence="1">
    <location>
        <begin position="1"/>
        <end position="55"/>
    </location>
</feature>
<dbReference type="Proteomes" id="UP001444661">
    <property type="component" value="Unassembled WGS sequence"/>
</dbReference>
<evidence type="ECO:0000313" key="5">
    <source>
        <dbReference type="Proteomes" id="UP001444661"/>
    </source>
</evidence>
<dbReference type="InterPro" id="IPR046529">
    <property type="entry name" value="DUF6594"/>
</dbReference>
<keyword evidence="2" id="KW-0472">Membrane</keyword>
<feature type="transmembrane region" description="Helical" evidence="2">
    <location>
        <begin position="199"/>
        <end position="218"/>
    </location>
</feature>
<accession>A0ABR1T7D8</accession>
<organism evidence="4 5">
    <name type="scientific">Apiospora rasikravindrae</name>
    <dbReference type="NCBI Taxonomy" id="990691"/>
    <lineage>
        <taxon>Eukaryota</taxon>
        <taxon>Fungi</taxon>
        <taxon>Dikarya</taxon>
        <taxon>Ascomycota</taxon>
        <taxon>Pezizomycotina</taxon>
        <taxon>Sordariomycetes</taxon>
        <taxon>Xylariomycetidae</taxon>
        <taxon>Amphisphaeriales</taxon>
        <taxon>Apiosporaceae</taxon>
        <taxon>Apiospora</taxon>
    </lineage>
</organism>
<keyword evidence="2" id="KW-0812">Transmembrane</keyword>
<gene>
    <name evidence="4" type="ORF">PG993_006393</name>
</gene>
<comment type="caution">
    <text evidence="4">The sequence shown here is derived from an EMBL/GenBank/DDBJ whole genome shotgun (WGS) entry which is preliminary data.</text>
</comment>
<keyword evidence="2" id="KW-1133">Transmembrane helix</keyword>
<protein>
    <recommendedName>
        <fullName evidence="3">DUF6594 domain-containing protein</fullName>
    </recommendedName>
</protein>
<evidence type="ECO:0000313" key="4">
    <source>
        <dbReference type="EMBL" id="KAK8041870.1"/>
    </source>
</evidence>
<reference evidence="4 5" key="1">
    <citation type="submission" date="2023-01" db="EMBL/GenBank/DDBJ databases">
        <title>Analysis of 21 Apiospora genomes using comparative genomics revels a genus with tremendous synthesis potential of carbohydrate active enzymes and secondary metabolites.</title>
        <authorList>
            <person name="Sorensen T."/>
        </authorList>
    </citation>
    <scope>NUCLEOTIDE SEQUENCE [LARGE SCALE GENOMIC DNA]</scope>
    <source>
        <strain evidence="4 5">CBS 33761</strain>
    </source>
</reference>
<feature type="transmembrane region" description="Helical" evidence="2">
    <location>
        <begin position="171"/>
        <end position="192"/>
    </location>
</feature>
<evidence type="ECO:0000259" key="3">
    <source>
        <dbReference type="Pfam" id="PF20237"/>
    </source>
</evidence>
<feature type="compositionally biased region" description="Basic and acidic residues" evidence="1">
    <location>
        <begin position="1"/>
        <end position="12"/>
    </location>
</feature>